<gene>
    <name evidence="5" type="ORF">DBRI00130_LOCUS3608</name>
    <name evidence="6" type="ORF">DBRI00130_LOCUS3609</name>
</gene>
<dbReference type="InterPro" id="IPR015421">
    <property type="entry name" value="PyrdxlP-dep_Trfase_major"/>
</dbReference>
<dbReference type="AlphaFoldDB" id="A0A6V2B5A9"/>
<dbReference type="GO" id="GO:0030170">
    <property type="term" value="F:pyridoxal phosphate binding"/>
    <property type="evidence" value="ECO:0007669"/>
    <property type="project" value="InterPro"/>
</dbReference>
<dbReference type="SUPFAM" id="SSF53383">
    <property type="entry name" value="PLP-dependent transferases"/>
    <property type="match status" value="1"/>
</dbReference>
<comment type="cofactor">
    <cofactor evidence="1">
        <name>pyridoxal 5'-phosphate</name>
        <dbReference type="ChEBI" id="CHEBI:597326"/>
    </cofactor>
</comment>
<dbReference type="InterPro" id="IPR015424">
    <property type="entry name" value="PyrdxlP-dep_Trfase"/>
</dbReference>
<dbReference type="EMBL" id="HBNS01004458">
    <property type="protein sequence ID" value="CAE4585265.1"/>
    <property type="molecule type" value="Transcribed_RNA"/>
</dbReference>
<dbReference type="PANTHER" id="PTHR13693">
    <property type="entry name" value="CLASS II AMINOTRANSFERASE/8-AMINO-7-OXONONANOATE SYNTHASE"/>
    <property type="match status" value="1"/>
</dbReference>
<evidence type="ECO:0000256" key="2">
    <source>
        <dbReference type="ARBA" id="ARBA00022679"/>
    </source>
</evidence>
<dbReference type="InterPro" id="IPR015422">
    <property type="entry name" value="PyrdxlP-dep_Trfase_small"/>
</dbReference>
<dbReference type="EMBL" id="HBNS01004459">
    <property type="protein sequence ID" value="CAE4585267.1"/>
    <property type="molecule type" value="Transcribed_RNA"/>
</dbReference>
<evidence type="ECO:0000259" key="4">
    <source>
        <dbReference type="Pfam" id="PF00155"/>
    </source>
</evidence>
<keyword evidence="3" id="KW-1133">Transmembrane helix</keyword>
<evidence type="ECO:0000256" key="1">
    <source>
        <dbReference type="ARBA" id="ARBA00001933"/>
    </source>
</evidence>
<dbReference type="GO" id="GO:0016740">
    <property type="term" value="F:transferase activity"/>
    <property type="evidence" value="ECO:0007669"/>
    <property type="project" value="UniProtKB-KW"/>
</dbReference>
<dbReference type="PANTHER" id="PTHR13693:SF3">
    <property type="entry name" value="LD36009P"/>
    <property type="match status" value="1"/>
</dbReference>
<name>A0A6V2B5A9_9STRA</name>
<keyword evidence="3" id="KW-0472">Membrane</keyword>
<dbReference type="Gene3D" id="3.40.640.10">
    <property type="entry name" value="Type I PLP-dependent aspartate aminotransferase-like (Major domain)"/>
    <property type="match status" value="1"/>
</dbReference>
<dbReference type="InterPro" id="IPR050087">
    <property type="entry name" value="AON_synthase_class-II"/>
</dbReference>
<proteinExistence type="predicted"/>
<evidence type="ECO:0000313" key="5">
    <source>
        <dbReference type="EMBL" id="CAE4585265.1"/>
    </source>
</evidence>
<dbReference type="InterPro" id="IPR004839">
    <property type="entry name" value="Aminotransferase_I/II_large"/>
</dbReference>
<feature type="domain" description="Aminotransferase class I/classII large" evidence="4">
    <location>
        <begin position="223"/>
        <end position="562"/>
    </location>
</feature>
<reference evidence="5" key="1">
    <citation type="submission" date="2021-01" db="EMBL/GenBank/DDBJ databases">
        <authorList>
            <person name="Corre E."/>
            <person name="Pelletier E."/>
            <person name="Niang G."/>
            <person name="Scheremetjew M."/>
            <person name="Finn R."/>
            <person name="Kale V."/>
            <person name="Holt S."/>
            <person name="Cochrane G."/>
            <person name="Meng A."/>
            <person name="Brown T."/>
            <person name="Cohen L."/>
        </authorList>
    </citation>
    <scope>NUCLEOTIDE SEQUENCE</scope>
    <source>
        <strain evidence="5">GSO104</strain>
    </source>
</reference>
<evidence type="ECO:0000256" key="3">
    <source>
        <dbReference type="SAM" id="Phobius"/>
    </source>
</evidence>
<accession>A0A6V2B5A9</accession>
<keyword evidence="3" id="KW-0812">Transmembrane</keyword>
<organism evidence="5">
    <name type="scientific">Ditylum brightwellii</name>
    <dbReference type="NCBI Taxonomy" id="49249"/>
    <lineage>
        <taxon>Eukaryota</taxon>
        <taxon>Sar</taxon>
        <taxon>Stramenopiles</taxon>
        <taxon>Ochrophyta</taxon>
        <taxon>Bacillariophyta</taxon>
        <taxon>Mediophyceae</taxon>
        <taxon>Lithodesmiophycidae</taxon>
        <taxon>Lithodesmiales</taxon>
        <taxon>Lithodesmiaceae</taxon>
        <taxon>Ditylum</taxon>
    </lineage>
</organism>
<dbReference type="Gene3D" id="3.90.1150.10">
    <property type="entry name" value="Aspartate Aminotransferase, domain 1"/>
    <property type="match status" value="1"/>
</dbReference>
<sequence>MFFRLMPVINLNAESVNVKDNKSPHMKPLLGNGKNKVGGTGGSTSAGTLATAIRLLGVVVALLAVAVSVFVSHRAASLRARGRVGHDNSYDVPTFFEITRYCFIFVLIKVFSRFFSFGMDYHVDVEQVEKFTSSSPRRFVSSRETIESGMLSTKTRYPAIDENTPQLKSNNVPRENYCVSEFAEYRESRMKVEKTLQAGLHIPYYVEQEGVVGGTTTIDGRQCIDYTAYNYLGLAGDADVCAAAQHAIQTYGTSCSASRCAGGERQIHQELETLLADFLRCEDSLVFSAGFLAVASAISSLGKSEADLILYDRLNHRSAIDGILSSPASSKPFPHNDYNFVDKFLSAHRNDYRRVIVAIEGSYSMDGDLPNVPEFVRLREKYRFILVIDEAHSLGCCGKTGRGLSEHFNVPPHCVDVWAGTLSKCLASCGGYLAGRREMIEYFKVNAPGFVYSAGISPANTGAAIGALRKMISEPERVSRLQGLAKLFYELCKTNGLDTLDATGECAVIPVIVGDFYKAMKVSSMLLDQGIHVQPITYPAVTAGTDRLRFFLSSLHTKEQIEFTVATCAKILIAVEQ</sequence>
<feature type="transmembrane region" description="Helical" evidence="3">
    <location>
        <begin position="52"/>
        <end position="71"/>
    </location>
</feature>
<keyword evidence="2" id="KW-0808">Transferase</keyword>
<protein>
    <recommendedName>
        <fullName evidence="4">Aminotransferase class I/classII large domain-containing protein</fullName>
    </recommendedName>
</protein>
<dbReference type="Pfam" id="PF00155">
    <property type="entry name" value="Aminotran_1_2"/>
    <property type="match status" value="1"/>
</dbReference>
<evidence type="ECO:0000313" key="6">
    <source>
        <dbReference type="EMBL" id="CAE4585267.1"/>
    </source>
</evidence>